<comment type="caution">
    <text evidence="3">The sequence shown here is derived from an EMBL/GenBank/DDBJ whole genome shotgun (WGS) entry which is preliminary data.</text>
</comment>
<feature type="chain" id="PRO_5037461540" evidence="1">
    <location>
        <begin position="27"/>
        <end position="310"/>
    </location>
</feature>
<dbReference type="EMBL" id="JAEHFW010000001">
    <property type="protein sequence ID" value="MBK0379105.1"/>
    <property type="molecule type" value="Genomic_DNA"/>
</dbReference>
<keyword evidence="4" id="KW-1185">Reference proteome</keyword>
<evidence type="ECO:0000256" key="1">
    <source>
        <dbReference type="SAM" id="SignalP"/>
    </source>
</evidence>
<dbReference type="InterPro" id="IPR013022">
    <property type="entry name" value="Xyl_isomerase-like_TIM-brl"/>
</dbReference>
<gene>
    <name evidence="3" type="ORF">I5M19_07295</name>
</gene>
<dbReference type="Proteomes" id="UP000613193">
    <property type="component" value="Unassembled WGS sequence"/>
</dbReference>
<accession>A0A934UMJ7</accession>
<dbReference type="AlphaFoldDB" id="A0A934UMJ7"/>
<organism evidence="3 4">
    <name type="scientific">Mucilaginibacter segetis</name>
    <dbReference type="NCBI Taxonomy" id="2793071"/>
    <lineage>
        <taxon>Bacteria</taxon>
        <taxon>Pseudomonadati</taxon>
        <taxon>Bacteroidota</taxon>
        <taxon>Sphingobacteriia</taxon>
        <taxon>Sphingobacteriales</taxon>
        <taxon>Sphingobacteriaceae</taxon>
        <taxon>Mucilaginibacter</taxon>
    </lineage>
</organism>
<dbReference type="Gene3D" id="3.20.20.150">
    <property type="entry name" value="Divalent-metal-dependent TIM barrel enzymes"/>
    <property type="match status" value="1"/>
</dbReference>
<dbReference type="PROSITE" id="PS51318">
    <property type="entry name" value="TAT"/>
    <property type="match status" value="1"/>
</dbReference>
<keyword evidence="3" id="KW-0413">Isomerase</keyword>
<dbReference type="PANTHER" id="PTHR12110:SF41">
    <property type="entry name" value="INOSOSE DEHYDRATASE"/>
    <property type="match status" value="1"/>
</dbReference>
<dbReference type="SUPFAM" id="SSF51658">
    <property type="entry name" value="Xylose isomerase-like"/>
    <property type="match status" value="1"/>
</dbReference>
<protein>
    <submittedName>
        <fullName evidence="3">Sugar phosphate isomerase/epimerase</fullName>
    </submittedName>
</protein>
<name>A0A934UMJ7_9SPHI</name>
<keyword evidence="1" id="KW-0732">Signal</keyword>
<sequence length="310" mass="33957">MNLNRRKFLKSTGAVVLSSAVLSGNAASFLNGMIKHPVGVQLFTFFNTIDDDVKGTLDKIAAAGYKEIESAFSKKGGYYGMKPKAFKSMVNAAGLSWQSHHVLGAPFKLPKGTKMPTMPDGKPMVIPPMLNLKENMQQLVDEAAEGGVNYLVCANAPTDTTEDLKTSIDILNKTGEAAHKAGLQFAYHNHDMEFNRIEGGPVPYDLLLSETDPKMVKMELDLAWAVKGGKDPVEMFKQHPGRFPLWHVKDLDASREEILPVGSGTIDFKPIFAAAKISGMQHFFVEHDMPKDAFASINSSIKFINKNLNG</sequence>
<evidence type="ECO:0000313" key="3">
    <source>
        <dbReference type="EMBL" id="MBK0379105.1"/>
    </source>
</evidence>
<feature type="signal peptide" evidence="1">
    <location>
        <begin position="1"/>
        <end position="26"/>
    </location>
</feature>
<dbReference type="RefSeq" id="WP_200065545.1">
    <property type="nucleotide sequence ID" value="NZ_JAEHFW010000001.1"/>
</dbReference>
<feature type="domain" description="Xylose isomerase-like TIM barrel" evidence="2">
    <location>
        <begin position="57"/>
        <end position="304"/>
    </location>
</feature>
<reference evidence="3" key="1">
    <citation type="submission" date="2020-12" db="EMBL/GenBank/DDBJ databases">
        <title>Bacterial novel species Mucilaginibacter sp. SD-g isolated from soil.</title>
        <authorList>
            <person name="Jung H.-Y."/>
        </authorList>
    </citation>
    <scope>NUCLEOTIDE SEQUENCE</scope>
    <source>
        <strain evidence="3">SD-g</strain>
    </source>
</reference>
<evidence type="ECO:0000259" key="2">
    <source>
        <dbReference type="Pfam" id="PF01261"/>
    </source>
</evidence>
<dbReference type="InterPro" id="IPR006311">
    <property type="entry name" value="TAT_signal"/>
</dbReference>
<dbReference type="InterPro" id="IPR050312">
    <property type="entry name" value="IolE/XylAMocC-like"/>
</dbReference>
<dbReference type="GO" id="GO:0016853">
    <property type="term" value="F:isomerase activity"/>
    <property type="evidence" value="ECO:0007669"/>
    <property type="project" value="UniProtKB-KW"/>
</dbReference>
<proteinExistence type="predicted"/>
<dbReference type="PANTHER" id="PTHR12110">
    <property type="entry name" value="HYDROXYPYRUVATE ISOMERASE"/>
    <property type="match status" value="1"/>
</dbReference>
<evidence type="ECO:0000313" key="4">
    <source>
        <dbReference type="Proteomes" id="UP000613193"/>
    </source>
</evidence>
<dbReference type="InterPro" id="IPR036237">
    <property type="entry name" value="Xyl_isomerase-like_sf"/>
</dbReference>
<dbReference type="Pfam" id="PF01261">
    <property type="entry name" value="AP_endonuc_2"/>
    <property type="match status" value="1"/>
</dbReference>